<organism evidence="7 8">
    <name type="scientific">Cylicocyclus nassatus</name>
    <name type="common">Nematode worm</name>
    <dbReference type="NCBI Taxonomy" id="53992"/>
    <lineage>
        <taxon>Eukaryota</taxon>
        <taxon>Metazoa</taxon>
        <taxon>Ecdysozoa</taxon>
        <taxon>Nematoda</taxon>
        <taxon>Chromadorea</taxon>
        <taxon>Rhabditida</taxon>
        <taxon>Rhabditina</taxon>
        <taxon>Rhabditomorpha</taxon>
        <taxon>Strongyloidea</taxon>
        <taxon>Strongylidae</taxon>
        <taxon>Cylicocyclus</taxon>
    </lineage>
</organism>
<evidence type="ECO:0000256" key="1">
    <source>
        <dbReference type="ARBA" id="ARBA00004141"/>
    </source>
</evidence>
<gene>
    <name evidence="7" type="ORF">CYNAS_LOCUS18838</name>
</gene>
<keyword evidence="4 6" id="KW-1133">Transmembrane helix</keyword>
<evidence type="ECO:0000313" key="7">
    <source>
        <dbReference type="EMBL" id="CAJ0606855.1"/>
    </source>
</evidence>
<comment type="caution">
    <text evidence="7">The sequence shown here is derived from an EMBL/GenBank/DDBJ whole genome shotgun (WGS) entry which is preliminary data.</text>
</comment>
<dbReference type="Proteomes" id="UP001176961">
    <property type="component" value="Unassembled WGS sequence"/>
</dbReference>
<keyword evidence="3 6" id="KW-0812">Transmembrane</keyword>
<comment type="subcellular location">
    <subcellularLocation>
        <location evidence="1">Membrane</location>
        <topology evidence="1">Multi-pass membrane protein</topology>
    </subcellularLocation>
</comment>
<dbReference type="AlphaFoldDB" id="A0AA36HAS3"/>
<proteinExistence type="inferred from homology"/>
<evidence type="ECO:0000256" key="4">
    <source>
        <dbReference type="ARBA" id="ARBA00022989"/>
    </source>
</evidence>
<dbReference type="InterPro" id="IPR000609">
    <property type="entry name" value="7TM_GPCR_serpentine_rcpt_Srg"/>
</dbReference>
<name>A0AA36HAS3_CYLNA</name>
<evidence type="ECO:0000256" key="3">
    <source>
        <dbReference type="ARBA" id="ARBA00022692"/>
    </source>
</evidence>
<keyword evidence="8" id="KW-1185">Reference proteome</keyword>
<dbReference type="GO" id="GO:0004888">
    <property type="term" value="F:transmembrane signaling receptor activity"/>
    <property type="evidence" value="ECO:0007669"/>
    <property type="project" value="InterPro"/>
</dbReference>
<evidence type="ECO:0000256" key="6">
    <source>
        <dbReference type="RuleBase" id="RU280813"/>
    </source>
</evidence>
<evidence type="ECO:0000313" key="8">
    <source>
        <dbReference type="Proteomes" id="UP001176961"/>
    </source>
</evidence>
<reference evidence="7" key="1">
    <citation type="submission" date="2023-07" db="EMBL/GenBank/DDBJ databases">
        <authorList>
            <consortium name="CYATHOMIX"/>
        </authorList>
    </citation>
    <scope>NUCLEOTIDE SEQUENCE</scope>
    <source>
        <strain evidence="7">N/A</strain>
    </source>
</reference>
<comment type="caution">
    <text evidence="6">Lacks conserved residue(s) required for the propagation of feature annotation.</text>
</comment>
<keyword evidence="5 6" id="KW-0472">Membrane</keyword>
<dbReference type="EMBL" id="CATQJL010000316">
    <property type="protein sequence ID" value="CAJ0606855.1"/>
    <property type="molecule type" value="Genomic_DNA"/>
</dbReference>
<feature type="transmembrane region" description="Helical" evidence="6">
    <location>
        <begin position="53"/>
        <end position="73"/>
    </location>
</feature>
<sequence>MEVVNSSYCVPKDQSVRTVLFTIQGFYGLLTVIIYILNVMALKQCRRDFDVTFYRIFASKAVSSSIYWIIHYFPQRFVQLGYWCEQILSAFSEQTFVLTPYN</sequence>
<feature type="transmembrane region" description="Helical" evidence="6">
    <location>
        <begin position="20"/>
        <end position="41"/>
    </location>
</feature>
<feature type="non-terminal residue" evidence="7">
    <location>
        <position position="1"/>
    </location>
</feature>
<evidence type="ECO:0000256" key="2">
    <source>
        <dbReference type="ARBA" id="ARBA00005692"/>
    </source>
</evidence>
<comment type="similarity">
    <text evidence="2 6">Belongs to the nematode receptor-like protein srg family.</text>
</comment>
<evidence type="ECO:0000256" key="5">
    <source>
        <dbReference type="ARBA" id="ARBA00023136"/>
    </source>
</evidence>
<protein>
    <recommendedName>
        <fullName evidence="6">Serpentine receptor class gamma</fullName>
    </recommendedName>
</protein>
<dbReference type="GO" id="GO:0016020">
    <property type="term" value="C:membrane"/>
    <property type="evidence" value="ECO:0007669"/>
    <property type="project" value="UniProtKB-SubCell"/>
</dbReference>
<accession>A0AA36HAS3</accession>
<dbReference type="GO" id="GO:0007606">
    <property type="term" value="P:sensory perception of chemical stimulus"/>
    <property type="evidence" value="ECO:0007669"/>
    <property type="project" value="UniProtKB-UniRule"/>
</dbReference>
<dbReference type="Pfam" id="PF02118">
    <property type="entry name" value="Srg"/>
    <property type="match status" value="1"/>
</dbReference>